<sequence length="1110" mass="125177">MAIREYFDDDDPGEAPLAEWQTKPELPTVNEIMGTEHPGKEFNLVTNKIDGSWPSTDLYLKTHYSLLREDAVANLRDAVASFCERPGTIDNKSFVIYERVYFTHIIMAHRGMAFRACFSTRRAGKRILWGYSPRLITGNIVALSPANDMFSSKCVVAVVAARPLEGVSKNPPEVDLFFAHPEDMDFDPLKEWIMVESRSGYYEAHRYTMTALQKLSRESFPLSNHICGLERKIDVPEYIASRSAVDLRAFPLADSRVESRYNRTGDSREAALKQLNIYQQNAMKHMLANKLAIVQGPPGTGKTFVSIAVLRLLLAQMGHGDPPIIIATHTNHALDQLLTQIAVFEPNYIRLGGRSKNFKVYARTLFAIKDSQPPTNLQNGLLSKGRKQHAALVTDIIQNTLKGFHQQSGDRSGSAFVHHGLLTEEQLNILEDDSNQWVTFTSQRHSDPFVAWLGDQALRFEEFCSDKEINAKIDDCDQDYEMLMEVEAEQAPNADEWECLKGKTVDLRATFPVRIFRTRHVPAQAIEEYLKFRDLWEIPREHRGAVYNELHRRLVSIVRKELREKAKLYMSNSRTLQIGKFECDYETLKTAKLIGMTTTGLSKYRGLVSALKPHVVMIEEAAEVIEAPVAVACFESLQHLILMGDHKQLKGHCAVHDLAAEPYNLDVSMFERLVQNNFPFVMLKEQRRMAPEIRRLLNPIYDELEDHESVSKFDPVPGMGDLRSFFCDHTWPEVDDSLTSKVNEIEALLVCELYCYLCLNGVPSSKITILTFYNGQRKKILKMLMDNENTRRHDPIVVTVDSYQGEENDIVILSLVRSRDGPSDGIGFLAVDNRVCVAFSRARRGLYIFGNSRHLAAASELWKQIKYILEVGEQGAPRIGNGIPVTCKHGKTMTMSSIRDWHKTNGGCEEMCGAILDCRHKCPHRCHQFPHSSVTCTQPCQYKQPCCGKQCSGYKCQETHYHSCDCSAIPALSAVSHRGNIFSPPVPPNSRSSTEEPEARLLINFSEGDTLDDSTSVDKVTKARISTERWTKFANGGARESNLALNDLAKNKEGEVPVRKTHLMDAAEEGVEVCKGATLKPMVKEGVQHKAQAGSKPELHKPVLVRHLLD</sequence>
<evidence type="ECO:0000259" key="3">
    <source>
        <dbReference type="Pfam" id="PF13087"/>
    </source>
</evidence>
<evidence type="ECO:0000313" key="6">
    <source>
        <dbReference type="Proteomes" id="UP001213681"/>
    </source>
</evidence>
<dbReference type="InterPro" id="IPR041677">
    <property type="entry name" value="DNA2/NAM7_AAA_11"/>
</dbReference>
<dbReference type="PANTHER" id="PTHR10887:SF341">
    <property type="entry name" value="NFX1-TYPE ZINC FINGER-CONTAINING PROTEIN 1"/>
    <property type="match status" value="1"/>
</dbReference>
<keyword evidence="1" id="KW-0378">Hydrolase</keyword>
<evidence type="ECO:0000313" key="5">
    <source>
        <dbReference type="EMBL" id="KAJ5461392.1"/>
    </source>
</evidence>
<dbReference type="EMBL" id="JAPVEA010000002">
    <property type="protein sequence ID" value="KAJ5461392.1"/>
    <property type="molecule type" value="Genomic_DNA"/>
</dbReference>
<dbReference type="SUPFAM" id="SSF52540">
    <property type="entry name" value="P-loop containing nucleoside triphosphate hydrolases"/>
    <property type="match status" value="1"/>
</dbReference>
<dbReference type="GO" id="GO:0031048">
    <property type="term" value="P:regulatory ncRNA-mediated heterochromatin formation"/>
    <property type="evidence" value="ECO:0007669"/>
    <property type="project" value="TreeGrafter"/>
</dbReference>
<dbReference type="GeneID" id="81596570"/>
<keyword evidence="1" id="KW-0547">Nucleotide-binding</keyword>
<keyword evidence="1" id="KW-0067">ATP-binding</keyword>
<dbReference type="InterPro" id="IPR027417">
    <property type="entry name" value="P-loop_NTPase"/>
</dbReference>
<evidence type="ECO:0000259" key="4">
    <source>
        <dbReference type="Pfam" id="PF25396"/>
    </source>
</evidence>
<dbReference type="InterPro" id="IPR045055">
    <property type="entry name" value="DNA2/NAM7-like"/>
</dbReference>
<dbReference type="Proteomes" id="UP001213681">
    <property type="component" value="Unassembled WGS sequence"/>
</dbReference>
<dbReference type="Gene3D" id="3.40.50.300">
    <property type="entry name" value="P-loop containing nucleotide triphosphate hydrolases"/>
    <property type="match status" value="3"/>
</dbReference>
<accession>A0AAD6G7P3</accession>
<protein>
    <recommendedName>
        <fullName evidence="7">P-loop containing nucleoside triphosphate hydrolase protein</fullName>
    </recommendedName>
</protein>
<dbReference type="Pfam" id="PF13086">
    <property type="entry name" value="AAA_11"/>
    <property type="match status" value="1"/>
</dbReference>
<dbReference type="PANTHER" id="PTHR10887">
    <property type="entry name" value="DNA2/NAM7 HELICASE FAMILY"/>
    <property type="match status" value="1"/>
</dbReference>
<evidence type="ECO:0000259" key="2">
    <source>
        <dbReference type="Pfam" id="PF13086"/>
    </source>
</evidence>
<dbReference type="InterPro" id="IPR041679">
    <property type="entry name" value="DNA2/NAM7-like_C"/>
</dbReference>
<proteinExistence type="predicted"/>
<comment type="caution">
    <text evidence="5">The sequence shown here is derived from an EMBL/GenBank/DDBJ whole genome shotgun (WGS) entry which is preliminary data.</text>
</comment>
<evidence type="ECO:0000256" key="1">
    <source>
        <dbReference type="ARBA" id="ARBA00022806"/>
    </source>
</evidence>
<dbReference type="CDD" id="cd06008">
    <property type="entry name" value="NF-X1-zinc-finger"/>
    <property type="match status" value="1"/>
</dbReference>
<dbReference type="GO" id="GO:0031380">
    <property type="term" value="C:nuclear RNA-directed RNA polymerase complex"/>
    <property type="evidence" value="ECO:0007669"/>
    <property type="project" value="TreeGrafter"/>
</dbReference>
<feature type="domain" description="ZNFX1" evidence="4">
    <location>
        <begin position="90"/>
        <end position="198"/>
    </location>
</feature>
<reference evidence="5" key="2">
    <citation type="journal article" date="2023" name="IMA Fungus">
        <title>Comparative genomic study of the Penicillium genus elucidates a diverse pangenome and 15 lateral gene transfer events.</title>
        <authorList>
            <person name="Petersen C."/>
            <person name="Sorensen T."/>
            <person name="Nielsen M.R."/>
            <person name="Sondergaard T.E."/>
            <person name="Sorensen J.L."/>
            <person name="Fitzpatrick D.A."/>
            <person name="Frisvad J.C."/>
            <person name="Nielsen K.L."/>
        </authorList>
    </citation>
    <scope>NUCLEOTIDE SEQUENCE</scope>
    <source>
        <strain evidence="5">IBT 16125</strain>
    </source>
</reference>
<dbReference type="InterPro" id="IPR047187">
    <property type="entry name" value="SF1_C_Upf1"/>
</dbReference>
<feature type="domain" description="DNA2/NAM7 helicase helicase" evidence="2">
    <location>
        <begin position="274"/>
        <end position="650"/>
    </location>
</feature>
<dbReference type="CDD" id="cd18808">
    <property type="entry name" value="SF1_C_Upf1"/>
    <property type="match status" value="1"/>
</dbReference>
<name>A0AAD6G7P3_9EURO</name>
<keyword evidence="6" id="KW-1185">Reference proteome</keyword>
<dbReference type="RefSeq" id="XP_056770434.1">
    <property type="nucleotide sequence ID" value="XM_056906327.1"/>
</dbReference>
<feature type="domain" description="DNA2/NAM7 helicase-like C-terminal" evidence="3">
    <location>
        <begin position="665"/>
        <end position="852"/>
    </location>
</feature>
<reference evidence="5" key="1">
    <citation type="submission" date="2022-12" db="EMBL/GenBank/DDBJ databases">
        <authorList>
            <person name="Petersen C."/>
        </authorList>
    </citation>
    <scope>NUCLEOTIDE SEQUENCE</scope>
    <source>
        <strain evidence="5">IBT 16125</strain>
    </source>
</reference>
<evidence type="ECO:0008006" key="7">
    <source>
        <dbReference type="Google" id="ProtNLM"/>
    </source>
</evidence>
<keyword evidence="1" id="KW-0347">Helicase</keyword>
<dbReference type="GO" id="GO:0004386">
    <property type="term" value="F:helicase activity"/>
    <property type="evidence" value="ECO:0007669"/>
    <property type="project" value="InterPro"/>
</dbReference>
<dbReference type="InterPro" id="IPR057373">
    <property type="entry name" value="ZNFX1"/>
</dbReference>
<dbReference type="Pfam" id="PF13087">
    <property type="entry name" value="AAA_12"/>
    <property type="match status" value="1"/>
</dbReference>
<organism evidence="5 6">
    <name type="scientific">Penicillium daleae</name>
    <dbReference type="NCBI Taxonomy" id="63821"/>
    <lineage>
        <taxon>Eukaryota</taxon>
        <taxon>Fungi</taxon>
        <taxon>Dikarya</taxon>
        <taxon>Ascomycota</taxon>
        <taxon>Pezizomycotina</taxon>
        <taxon>Eurotiomycetes</taxon>
        <taxon>Eurotiomycetidae</taxon>
        <taxon>Eurotiales</taxon>
        <taxon>Aspergillaceae</taxon>
        <taxon>Penicillium</taxon>
    </lineage>
</organism>
<dbReference type="Pfam" id="PF25396">
    <property type="entry name" value="ZNFX1"/>
    <property type="match status" value="1"/>
</dbReference>
<dbReference type="AlphaFoldDB" id="A0AAD6G7P3"/>
<gene>
    <name evidence="5" type="ORF">N7458_002944</name>
</gene>